<evidence type="ECO:0000256" key="3">
    <source>
        <dbReference type="ARBA" id="ARBA00022448"/>
    </source>
</evidence>
<sequence>MRATFRLLAGVKPGRYFEPGAQTGLAGVYTHSTPRSTLLYLYSKTLEKLQAVPPHAVYRQSVEATTKHRLAIVQSVQPAGYEEWRARAQKLLAAHPEQFGAVANTNVDGAATWRVESSGRTFVIQDVPAAVDPRLQEWDGERDEGPEREGVRTLEERADQALSATRAPLEETERVVWEDEPQLTAEQIEELEGKLGAGLIEEVIQVAEGEARLVDVMIKAKVWENLEEKPSEGQWTYFERKP</sequence>
<dbReference type="EMBL" id="AZHD01000004">
    <property type="protein sequence ID" value="OAA64298.1"/>
    <property type="molecule type" value="Genomic_DNA"/>
</dbReference>
<gene>
    <name evidence="9" type="ORF">SPI_02945</name>
</gene>
<reference evidence="9 10" key="1">
    <citation type="journal article" date="2016" name="Genome Biol. Evol.">
        <title>Divergent and convergent evolution of fungal pathogenicity.</title>
        <authorList>
            <person name="Shang Y."/>
            <person name="Xiao G."/>
            <person name="Zheng P."/>
            <person name="Cen K."/>
            <person name="Zhan S."/>
            <person name="Wang C."/>
        </authorList>
    </citation>
    <scope>NUCLEOTIDE SEQUENCE [LARGE SCALE GENOMIC DNA]</scope>
    <source>
        <strain evidence="9 10">RCEF 264</strain>
    </source>
</reference>
<evidence type="ECO:0000313" key="10">
    <source>
        <dbReference type="Proteomes" id="UP000076874"/>
    </source>
</evidence>
<keyword evidence="6" id="KW-0249">Electron transport</keyword>
<evidence type="ECO:0000256" key="4">
    <source>
        <dbReference type="ARBA" id="ARBA00022660"/>
    </source>
</evidence>
<dbReference type="PANTHER" id="PTHR12653:SF0">
    <property type="entry name" value="NADH DEHYDROGENASE [UBIQUINONE] 1 ALPHA SUBCOMPLEX SUBUNIT 5"/>
    <property type="match status" value="1"/>
</dbReference>
<evidence type="ECO:0000256" key="5">
    <source>
        <dbReference type="ARBA" id="ARBA00022792"/>
    </source>
</evidence>
<name>A0A167WXN3_9HYPO</name>
<evidence type="ECO:0000256" key="2">
    <source>
        <dbReference type="ARBA" id="ARBA00010261"/>
    </source>
</evidence>
<keyword evidence="3" id="KW-0813">Transport</keyword>
<evidence type="ECO:0000256" key="7">
    <source>
        <dbReference type="ARBA" id="ARBA00023128"/>
    </source>
</evidence>
<dbReference type="InterPro" id="IPR006806">
    <property type="entry name" value="NDUFA5"/>
</dbReference>
<protein>
    <submittedName>
        <fullName evidence="9">NADH-ubiquinone oxidoreductase</fullName>
    </submittedName>
</protein>
<keyword evidence="9" id="KW-0830">Ubiquinone</keyword>
<keyword evidence="10" id="KW-1185">Reference proteome</keyword>
<evidence type="ECO:0000256" key="1">
    <source>
        <dbReference type="ARBA" id="ARBA00004443"/>
    </source>
</evidence>
<keyword evidence="7" id="KW-0496">Mitochondrion</keyword>
<organism evidence="9 10">
    <name type="scientific">Niveomyces insectorum RCEF 264</name>
    <dbReference type="NCBI Taxonomy" id="1081102"/>
    <lineage>
        <taxon>Eukaryota</taxon>
        <taxon>Fungi</taxon>
        <taxon>Dikarya</taxon>
        <taxon>Ascomycota</taxon>
        <taxon>Pezizomycotina</taxon>
        <taxon>Sordariomycetes</taxon>
        <taxon>Hypocreomycetidae</taxon>
        <taxon>Hypocreales</taxon>
        <taxon>Cordycipitaceae</taxon>
        <taxon>Niveomyces</taxon>
    </lineage>
</organism>
<evidence type="ECO:0000256" key="6">
    <source>
        <dbReference type="ARBA" id="ARBA00022982"/>
    </source>
</evidence>
<dbReference type="GO" id="GO:0005743">
    <property type="term" value="C:mitochondrial inner membrane"/>
    <property type="evidence" value="ECO:0007669"/>
    <property type="project" value="UniProtKB-SubCell"/>
</dbReference>
<dbReference type="GO" id="GO:0022904">
    <property type="term" value="P:respiratory electron transport chain"/>
    <property type="evidence" value="ECO:0007669"/>
    <property type="project" value="InterPro"/>
</dbReference>
<dbReference type="OrthoDB" id="286811at2759"/>
<dbReference type="STRING" id="1081102.A0A167WXN3"/>
<comment type="caution">
    <text evidence="9">The sequence shown here is derived from an EMBL/GenBank/DDBJ whole genome shotgun (WGS) entry which is preliminary data.</text>
</comment>
<accession>A0A167WXN3</accession>
<proteinExistence type="inferred from homology"/>
<comment type="similarity">
    <text evidence="2">Belongs to the complex I NDUFA5 subunit family.</text>
</comment>
<keyword evidence="4" id="KW-0679">Respiratory chain</keyword>
<evidence type="ECO:0000256" key="8">
    <source>
        <dbReference type="ARBA" id="ARBA00023136"/>
    </source>
</evidence>
<keyword evidence="5" id="KW-0999">Mitochondrion inner membrane</keyword>
<dbReference type="AlphaFoldDB" id="A0A167WXN3"/>
<dbReference type="Pfam" id="PF04716">
    <property type="entry name" value="ETC_C1_NDUFA5"/>
    <property type="match status" value="1"/>
</dbReference>
<dbReference type="PANTHER" id="PTHR12653">
    <property type="entry name" value="NADH-UBIQUINONE OXIDOREDUCTASE 13 KD-B SUBUNIT"/>
    <property type="match status" value="1"/>
</dbReference>
<comment type="subcellular location">
    <subcellularLocation>
        <location evidence="1">Mitochondrion inner membrane</location>
        <topology evidence="1">Peripheral membrane protein</topology>
        <orientation evidence="1">Matrix side</orientation>
    </subcellularLocation>
</comment>
<dbReference type="Proteomes" id="UP000076874">
    <property type="component" value="Unassembled WGS sequence"/>
</dbReference>
<keyword evidence="8" id="KW-0472">Membrane</keyword>
<evidence type="ECO:0000313" key="9">
    <source>
        <dbReference type="EMBL" id="OAA64298.1"/>
    </source>
</evidence>